<evidence type="ECO:0000313" key="9">
    <source>
        <dbReference type="Proteomes" id="UP000287166"/>
    </source>
</evidence>
<keyword evidence="1" id="KW-0479">Metal-binding</keyword>
<dbReference type="SMART" id="SM00184">
    <property type="entry name" value="RING"/>
    <property type="match status" value="1"/>
</dbReference>
<evidence type="ECO:0000313" key="8">
    <source>
        <dbReference type="EMBL" id="GBE89523.1"/>
    </source>
</evidence>
<feature type="coiled-coil region" evidence="5">
    <location>
        <begin position="249"/>
        <end position="286"/>
    </location>
</feature>
<dbReference type="EMBL" id="BFAD01000016">
    <property type="protein sequence ID" value="GBE89523.1"/>
    <property type="molecule type" value="Genomic_DNA"/>
</dbReference>
<dbReference type="OrthoDB" id="6105938at2759"/>
<evidence type="ECO:0000259" key="7">
    <source>
        <dbReference type="PROSITE" id="PS50089"/>
    </source>
</evidence>
<feature type="coiled-coil region" evidence="5">
    <location>
        <begin position="164"/>
        <end position="205"/>
    </location>
</feature>
<evidence type="ECO:0000256" key="3">
    <source>
        <dbReference type="ARBA" id="ARBA00022833"/>
    </source>
</evidence>
<dbReference type="InParanoid" id="A0A401H547"/>
<reference evidence="8 9" key="1">
    <citation type="journal article" date="2018" name="Sci. Rep.">
        <title>Genome sequence of the cauliflower mushroom Sparassis crispa (Hanabiratake) and its association with beneficial usage.</title>
        <authorList>
            <person name="Kiyama R."/>
            <person name="Furutani Y."/>
            <person name="Kawaguchi K."/>
            <person name="Nakanishi T."/>
        </authorList>
    </citation>
    <scope>NUCLEOTIDE SEQUENCE [LARGE SCALE GENOMIC DNA]</scope>
</reference>
<dbReference type="Pfam" id="PF00097">
    <property type="entry name" value="zf-C3HC4"/>
    <property type="match status" value="1"/>
</dbReference>
<dbReference type="AlphaFoldDB" id="A0A401H547"/>
<feature type="region of interest" description="Disordered" evidence="6">
    <location>
        <begin position="361"/>
        <end position="384"/>
    </location>
</feature>
<proteinExistence type="predicted"/>
<accession>A0A401H547</accession>
<evidence type="ECO:0000256" key="1">
    <source>
        <dbReference type="ARBA" id="ARBA00022723"/>
    </source>
</evidence>
<sequence length="408" mass="46019">MQSHCTICLENHPIDVFRFLPCGHGFCVESLTGYVGNNAGPRAPKKTCPICRDLFRLHDVHPIYLVTDHAPSPQGQPNITSDTTDYAEHHQVRYSKAALKQANHVARAIREVDATKVSAEQVRELGTKVEKVAGGLGGGSSHVETLLSAIADFWKRIVPVVATASEQEKELKALGEERRAIEVENRRLRDEADKARQLASQAVDTADQAHHEVVRWREENDKLGKRFTEKQTEHSESLATKAQEISDLKDKLLAHKKKEQQRIEKINKLKEQVEEQDSIIEDLRRAAVRTPVKPQRQFLLDPSQFSSRSTQESIYIAPYTDENIDSEFDLGLEYVDLASPRPLPSLFLDVPDTTISAQRPKFASDWTLDPPRKRKRENSATTFPIQVDAKGQVKGIVQLGSRQRLSFK</sequence>
<dbReference type="PROSITE" id="PS50089">
    <property type="entry name" value="ZF_RING_2"/>
    <property type="match status" value="1"/>
</dbReference>
<organism evidence="8 9">
    <name type="scientific">Sparassis crispa</name>
    <dbReference type="NCBI Taxonomy" id="139825"/>
    <lineage>
        <taxon>Eukaryota</taxon>
        <taxon>Fungi</taxon>
        <taxon>Dikarya</taxon>
        <taxon>Basidiomycota</taxon>
        <taxon>Agaricomycotina</taxon>
        <taxon>Agaricomycetes</taxon>
        <taxon>Polyporales</taxon>
        <taxon>Sparassidaceae</taxon>
        <taxon>Sparassis</taxon>
    </lineage>
</organism>
<dbReference type="Proteomes" id="UP000287166">
    <property type="component" value="Unassembled WGS sequence"/>
</dbReference>
<dbReference type="RefSeq" id="XP_027620436.1">
    <property type="nucleotide sequence ID" value="XM_027764635.1"/>
</dbReference>
<evidence type="ECO:0000256" key="4">
    <source>
        <dbReference type="PROSITE-ProRule" id="PRU00175"/>
    </source>
</evidence>
<dbReference type="InterPro" id="IPR013083">
    <property type="entry name" value="Znf_RING/FYVE/PHD"/>
</dbReference>
<comment type="caution">
    <text evidence="8">The sequence shown here is derived from an EMBL/GenBank/DDBJ whole genome shotgun (WGS) entry which is preliminary data.</text>
</comment>
<name>A0A401H547_9APHY</name>
<keyword evidence="2 4" id="KW-0863">Zinc-finger</keyword>
<keyword evidence="3" id="KW-0862">Zinc</keyword>
<dbReference type="InterPro" id="IPR001841">
    <property type="entry name" value="Znf_RING"/>
</dbReference>
<dbReference type="InterPro" id="IPR018957">
    <property type="entry name" value="Znf_C3HC4_RING-type"/>
</dbReference>
<dbReference type="GO" id="GO:0008270">
    <property type="term" value="F:zinc ion binding"/>
    <property type="evidence" value="ECO:0007669"/>
    <property type="project" value="UniProtKB-KW"/>
</dbReference>
<evidence type="ECO:0000256" key="2">
    <source>
        <dbReference type="ARBA" id="ARBA00022771"/>
    </source>
</evidence>
<dbReference type="SUPFAM" id="SSF57850">
    <property type="entry name" value="RING/U-box"/>
    <property type="match status" value="1"/>
</dbReference>
<feature type="domain" description="RING-type" evidence="7">
    <location>
        <begin position="5"/>
        <end position="52"/>
    </location>
</feature>
<protein>
    <recommendedName>
        <fullName evidence="7">RING-type domain-containing protein</fullName>
    </recommendedName>
</protein>
<evidence type="ECO:0000256" key="5">
    <source>
        <dbReference type="SAM" id="Coils"/>
    </source>
</evidence>
<evidence type="ECO:0000256" key="6">
    <source>
        <dbReference type="SAM" id="MobiDB-lite"/>
    </source>
</evidence>
<dbReference type="Gene3D" id="3.30.40.10">
    <property type="entry name" value="Zinc/RING finger domain, C3HC4 (zinc finger)"/>
    <property type="match status" value="1"/>
</dbReference>
<gene>
    <name evidence="8" type="ORF">SCP_1601850</name>
</gene>
<keyword evidence="9" id="KW-1185">Reference proteome</keyword>
<dbReference type="GeneID" id="38786440"/>
<keyword evidence="5" id="KW-0175">Coiled coil</keyword>